<dbReference type="CDD" id="cd17932">
    <property type="entry name" value="DEXQc_UvrD"/>
    <property type="match status" value="1"/>
</dbReference>
<dbReference type="Gene3D" id="1.10.10.160">
    <property type="match status" value="1"/>
</dbReference>
<dbReference type="GO" id="GO:0005524">
    <property type="term" value="F:ATP binding"/>
    <property type="evidence" value="ECO:0007669"/>
    <property type="project" value="UniProtKB-UniRule"/>
</dbReference>
<dbReference type="Pfam" id="PF00580">
    <property type="entry name" value="UvrD-helicase"/>
    <property type="match status" value="1"/>
</dbReference>
<evidence type="ECO:0000256" key="9">
    <source>
        <dbReference type="ARBA" id="ARBA00034808"/>
    </source>
</evidence>
<evidence type="ECO:0000256" key="8">
    <source>
        <dbReference type="ARBA" id="ARBA00034617"/>
    </source>
</evidence>
<keyword evidence="7" id="KW-0413">Isomerase</keyword>
<accession>A0A7H0Y351</accession>
<dbReference type="PROSITE" id="PS51217">
    <property type="entry name" value="UVRD_HELICASE_CTER"/>
    <property type="match status" value="1"/>
</dbReference>
<evidence type="ECO:0000256" key="7">
    <source>
        <dbReference type="ARBA" id="ARBA00023235"/>
    </source>
</evidence>
<evidence type="ECO:0000256" key="2">
    <source>
        <dbReference type="ARBA" id="ARBA00022741"/>
    </source>
</evidence>
<protein>
    <recommendedName>
        <fullName evidence="9">DNA 3'-5' helicase</fullName>
        <ecNumber evidence="9">5.6.2.4</ecNumber>
    </recommendedName>
</protein>
<dbReference type="EC" id="5.6.2.4" evidence="9"/>
<name>A0A7H0Y351_9BACL</name>
<gene>
    <name evidence="14" type="ORF">IAQ67_16615</name>
</gene>
<organism evidence="14 15">
    <name type="scientific">Paenibacillus peoriae</name>
    <dbReference type="NCBI Taxonomy" id="59893"/>
    <lineage>
        <taxon>Bacteria</taxon>
        <taxon>Bacillati</taxon>
        <taxon>Bacillota</taxon>
        <taxon>Bacilli</taxon>
        <taxon>Bacillales</taxon>
        <taxon>Paenibacillaceae</taxon>
        <taxon>Paenibacillus</taxon>
    </lineage>
</organism>
<evidence type="ECO:0000256" key="6">
    <source>
        <dbReference type="ARBA" id="ARBA00023125"/>
    </source>
</evidence>
<evidence type="ECO:0000256" key="11">
    <source>
        <dbReference type="PROSITE-ProRule" id="PRU00560"/>
    </source>
</evidence>
<dbReference type="PROSITE" id="PS51198">
    <property type="entry name" value="UVRD_HELICASE_ATP_BIND"/>
    <property type="match status" value="1"/>
</dbReference>
<keyword evidence="2 11" id="KW-0547">Nucleotide-binding</keyword>
<feature type="binding site" evidence="11">
    <location>
        <begin position="22"/>
        <end position="29"/>
    </location>
    <ligand>
        <name>ATP</name>
        <dbReference type="ChEBI" id="CHEBI:30616"/>
    </ligand>
</feature>
<dbReference type="Gene3D" id="3.40.50.300">
    <property type="entry name" value="P-loop containing nucleotide triphosphate hydrolases"/>
    <property type="match status" value="2"/>
</dbReference>
<dbReference type="GO" id="GO:0003677">
    <property type="term" value="F:DNA binding"/>
    <property type="evidence" value="ECO:0007669"/>
    <property type="project" value="UniProtKB-KW"/>
</dbReference>
<dbReference type="GO" id="GO:0043138">
    <property type="term" value="F:3'-5' DNA helicase activity"/>
    <property type="evidence" value="ECO:0007669"/>
    <property type="project" value="UniProtKB-EC"/>
</dbReference>
<keyword evidence="3 11" id="KW-0378">Hydrolase</keyword>
<dbReference type="Proteomes" id="UP000516384">
    <property type="component" value="Chromosome"/>
</dbReference>
<comment type="similarity">
    <text evidence="1">Belongs to the helicase family. UvrD subfamily.</text>
</comment>
<keyword evidence="6" id="KW-0238">DNA-binding</keyword>
<dbReference type="RefSeq" id="WP_190297401.1">
    <property type="nucleotide sequence ID" value="NZ_CP061172.1"/>
</dbReference>
<keyword evidence="5 11" id="KW-0067">ATP-binding</keyword>
<evidence type="ECO:0000259" key="12">
    <source>
        <dbReference type="PROSITE" id="PS51198"/>
    </source>
</evidence>
<evidence type="ECO:0000256" key="4">
    <source>
        <dbReference type="ARBA" id="ARBA00022806"/>
    </source>
</evidence>
<sequence length="590" mass="68841">MQFNEQQKQAIDFYKGACAVIAGAGSGKSTVLINRIKNLIENHAVPEQEVLAITFTRNTADELKKKLSKMGYIDVNIGTFHSICSRILAKEGINLTQDKLIKEWQIEKLFSDGENRLDVKDIISFISYQKNYMKTYTDTFMVKESNYDEDELRDYYRKYEFFKQANDLHDFDDYLLNCLEALRNNPNKHTYDFVLVDEHQDSNLVQNSILKEICKSGNMFCVFDYRQAIFSFRGGNPEYCMNFSNDWNDATIINLDLNYRSASGIVESANTFIEKYYGDYEHYSKAIPSREEQGIIKIESSYDRESEGEKIANEIECLIKKYNKPKEIAVLYRLNSHSGYIEHELRKRNIEYDIVNDSSFFKRKEIAGILAYMKLIVNPHDDGAFLDMFRLRNQPLAYFSEKILSEIKRFSGANNMSMYEALISMRYQNSWQRNSALQFEGYINRLRLQLDKNITTSLLVDNIIKVFQMNEYIEEKYSNEEDIKDRKDSLEILKTFVKSESPIKFLDYINNTTKKKSKEKCVKLMSVHASKGLEFDNVFLIGVEDGKFPHNKSDLIDEARLFYVGVTRAKENQTISQIGVDNKFVDEYLA</sequence>
<evidence type="ECO:0000259" key="13">
    <source>
        <dbReference type="PROSITE" id="PS51217"/>
    </source>
</evidence>
<dbReference type="GO" id="GO:0000725">
    <property type="term" value="P:recombinational repair"/>
    <property type="evidence" value="ECO:0007669"/>
    <property type="project" value="TreeGrafter"/>
</dbReference>
<dbReference type="InterPro" id="IPR000212">
    <property type="entry name" value="DNA_helicase_UvrD/REP"/>
</dbReference>
<evidence type="ECO:0000256" key="3">
    <source>
        <dbReference type="ARBA" id="ARBA00022801"/>
    </source>
</evidence>
<feature type="domain" description="UvrD-like helicase ATP-binding" evidence="12">
    <location>
        <begin position="1"/>
        <end position="262"/>
    </location>
</feature>
<keyword evidence="4 11" id="KW-0347">Helicase</keyword>
<dbReference type="PANTHER" id="PTHR11070">
    <property type="entry name" value="UVRD / RECB / PCRA DNA HELICASE FAMILY MEMBER"/>
    <property type="match status" value="1"/>
</dbReference>
<feature type="domain" description="UvrD-like helicase C-terminal" evidence="13">
    <location>
        <begin position="263"/>
        <end position="532"/>
    </location>
</feature>
<evidence type="ECO:0000313" key="14">
    <source>
        <dbReference type="EMBL" id="QNR65509.1"/>
    </source>
</evidence>
<proteinExistence type="inferred from homology"/>
<evidence type="ECO:0000256" key="10">
    <source>
        <dbReference type="ARBA" id="ARBA00048988"/>
    </source>
</evidence>
<dbReference type="InterPro" id="IPR027417">
    <property type="entry name" value="P-loop_NTPase"/>
</dbReference>
<dbReference type="SUPFAM" id="SSF52540">
    <property type="entry name" value="P-loop containing nucleoside triphosphate hydrolases"/>
    <property type="match status" value="1"/>
</dbReference>
<dbReference type="InterPro" id="IPR014017">
    <property type="entry name" value="DNA_helicase_UvrD-like_C"/>
</dbReference>
<evidence type="ECO:0000256" key="1">
    <source>
        <dbReference type="ARBA" id="ARBA00009922"/>
    </source>
</evidence>
<dbReference type="AlphaFoldDB" id="A0A7H0Y351"/>
<dbReference type="Gene3D" id="1.10.486.10">
    <property type="entry name" value="PCRA, domain 4"/>
    <property type="match status" value="1"/>
</dbReference>
<comment type="catalytic activity">
    <reaction evidence="8">
        <text>Couples ATP hydrolysis with the unwinding of duplex DNA by translocating in the 3'-5' direction.</text>
        <dbReference type="EC" id="5.6.2.4"/>
    </reaction>
</comment>
<dbReference type="PANTHER" id="PTHR11070:SF2">
    <property type="entry name" value="ATP-DEPENDENT DNA HELICASE SRS2"/>
    <property type="match status" value="1"/>
</dbReference>
<comment type="catalytic activity">
    <reaction evidence="10">
        <text>ATP + H2O = ADP + phosphate + H(+)</text>
        <dbReference type="Rhea" id="RHEA:13065"/>
        <dbReference type="ChEBI" id="CHEBI:15377"/>
        <dbReference type="ChEBI" id="CHEBI:15378"/>
        <dbReference type="ChEBI" id="CHEBI:30616"/>
        <dbReference type="ChEBI" id="CHEBI:43474"/>
        <dbReference type="ChEBI" id="CHEBI:456216"/>
        <dbReference type="EC" id="5.6.2.4"/>
    </reaction>
</comment>
<evidence type="ECO:0000313" key="15">
    <source>
        <dbReference type="Proteomes" id="UP000516384"/>
    </source>
</evidence>
<dbReference type="InterPro" id="IPR013986">
    <property type="entry name" value="DExx_box_DNA_helicase_dom_sf"/>
</dbReference>
<dbReference type="EMBL" id="CP061172">
    <property type="protein sequence ID" value="QNR65509.1"/>
    <property type="molecule type" value="Genomic_DNA"/>
</dbReference>
<evidence type="ECO:0000256" key="5">
    <source>
        <dbReference type="ARBA" id="ARBA00022840"/>
    </source>
</evidence>
<reference evidence="14 15" key="1">
    <citation type="submission" date="2020-09" db="EMBL/GenBank/DDBJ databases">
        <title>Characterization of Paenibacillus peoriae strain ZF390 with broad-spectrum antimicrobial activity as a potential biocontrol agent.</title>
        <authorList>
            <person name="Li L."/>
            <person name="Zhao Y."/>
            <person name="Li B."/>
            <person name="Xie X."/>
        </authorList>
    </citation>
    <scope>NUCLEOTIDE SEQUENCE [LARGE SCALE GENOMIC DNA]</scope>
    <source>
        <strain evidence="14 15">ZF390</strain>
    </source>
</reference>
<dbReference type="GO" id="GO:0016787">
    <property type="term" value="F:hydrolase activity"/>
    <property type="evidence" value="ECO:0007669"/>
    <property type="project" value="UniProtKB-UniRule"/>
</dbReference>
<dbReference type="Pfam" id="PF13361">
    <property type="entry name" value="UvrD_C"/>
    <property type="match status" value="1"/>
</dbReference>
<dbReference type="InterPro" id="IPR014016">
    <property type="entry name" value="UvrD-like_ATP-bd"/>
</dbReference>